<organism evidence="2 4">
    <name type="scientific">Snodgrassella communis</name>
    <dbReference type="NCBI Taxonomy" id="2946699"/>
    <lineage>
        <taxon>Bacteria</taxon>
        <taxon>Pseudomonadati</taxon>
        <taxon>Pseudomonadota</taxon>
        <taxon>Betaproteobacteria</taxon>
        <taxon>Neisseriales</taxon>
        <taxon>Neisseriaceae</taxon>
        <taxon>Snodgrassella</taxon>
    </lineage>
</organism>
<dbReference type="EMBL" id="JFZV01000005">
    <property type="protein sequence ID" value="KDN14673.1"/>
    <property type="molecule type" value="Genomic_DNA"/>
</dbReference>
<protein>
    <submittedName>
        <fullName evidence="2">Uncharacterized protein</fullName>
    </submittedName>
</protein>
<dbReference type="EMBL" id="JFZV01000044">
    <property type="protein sequence ID" value="KDN13724.1"/>
    <property type="molecule type" value="Genomic_DNA"/>
</dbReference>
<proteinExistence type="predicted"/>
<evidence type="ECO:0000313" key="2">
    <source>
        <dbReference type="EMBL" id="KDN14673.1"/>
    </source>
</evidence>
<comment type="caution">
    <text evidence="2">The sequence shown here is derived from an EMBL/GenBank/DDBJ whole genome shotgun (WGS) entry which is preliminary data.</text>
</comment>
<dbReference type="AlphaFoldDB" id="A0A836MPI5"/>
<reference evidence="2 4" key="1">
    <citation type="submission" date="2014-03" db="EMBL/GenBank/DDBJ databases">
        <title>The genomes of two eusocial bee gut symbionts.</title>
        <authorList>
            <person name="Kwong W.K."/>
            <person name="Engel P."/>
            <person name="Koch H."/>
            <person name="Moran N.A."/>
        </authorList>
    </citation>
    <scope>NUCLEOTIDE SEQUENCE [LARGE SCALE GENOMIC DNA]</scope>
    <source>
        <strain evidence="4">wkB29</strain>
        <strain evidence="2">WkB29</strain>
    </source>
</reference>
<gene>
    <name evidence="2" type="ORF">SALWKB29_1132</name>
    <name evidence="3" type="ORF">SALWKB29_1292</name>
    <name evidence="1" type="ORF">SALWKB29_2242</name>
</gene>
<dbReference type="EMBL" id="JFZV01000005">
    <property type="protein sequence ID" value="KDN14833.1"/>
    <property type="molecule type" value="Genomic_DNA"/>
</dbReference>
<evidence type="ECO:0000313" key="4">
    <source>
        <dbReference type="Proteomes" id="UP000027170"/>
    </source>
</evidence>
<dbReference type="Proteomes" id="UP000027170">
    <property type="component" value="Unassembled WGS sequence"/>
</dbReference>
<accession>A0A836MPI5</accession>
<evidence type="ECO:0000313" key="1">
    <source>
        <dbReference type="EMBL" id="KDN13724.1"/>
    </source>
</evidence>
<keyword evidence="4" id="KW-1185">Reference proteome</keyword>
<sequence>MLPALDEFAIVVVDAVADDVQAAAVDFSAVAQAVLVADV</sequence>
<evidence type="ECO:0000313" key="3">
    <source>
        <dbReference type="EMBL" id="KDN14833.1"/>
    </source>
</evidence>
<name>A0A836MPI5_9NEIS</name>